<feature type="region of interest" description="Disordered" evidence="9">
    <location>
        <begin position="197"/>
        <end position="241"/>
    </location>
</feature>
<proteinExistence type="inferred from homology"/>
<dbReference type="InterPro" id="IPR045256">
    <property type="entry name" value="RanBP1_RanBD"/>
</dbReference>
<comment type="function">
    <text evidence="4">Plays a role in RAN-dependent nucleocytoplasmic transport. Alleviates the TNPO1-dependent inhibition of RAN GTPase activity and mediates the dissociation of RAN from proteins involved in transport into the nucleus. Induces a conformation change in the complex formed by XPO1 and RAN that triggers the release of the nuclear export signal of cargo proteins. Promotes the disassembly of the complex formed by RAN and importin beta. Promotes dissociation of RAN from a complex with KPNA2 and CSE1L. Required for normal mitotic spindle assembly and normal progress through mitosis via its effect on RAN. Does not increase the RAN GTPase activity by itself, but increases GTP hydrolysis mediated by RANGAP1. Inhibits RCC1-dependent exchange of RAN-bound GDP by GTP.</text>
</comment>
<dbReference type="PROSITE" id="PS50196">
    <property type="entry name" value="RANBD1"/>
    <property type="match status" value="1"/>
</dbReference>
<evidence type="ECO:0000313" key="12">
    <source>
        <dbReference type="Proteomes" id="UP001497623"/>
    </source>
</evidence>
<dbReference type="GO" id="GO:0005096">
    <property type="term" value="F:GTPase activator activity"/>
    <property type="evidence" value="ECO:0007669"/>
    <property type="project" value="UniProtKB-KW"/>
</dbReference>
<evidence type="ECO:0000256" key="5">
    <source>
        <dbReference type="ARBA" id="ARBA00061276"/>
    </source>
</evidence>
<accession>A0AAV2R0K9</accession>
<feature type="compositionally biased region" description="Acidic residues" evidence="9">
    <location>
        <begin position="203"/>
        <end position="220"/>
    </location>
</feature>
<evidence type="ECO:0000259" key="10">
    <source>
        <dbReference type="PROSITE" id="PS50196"/>
    </source>
</evidence>
<dbReference type="CDD" id="cd13179">
    <property type="entry name" value="RanBD_RanBP1"/>
    <property type="match status" value="1"/>
</dbReference>
<evidence type="ECO:0000256" key="3">
    <source>
        <dbReference type="ARBA" id="ARBA00022990"/>
    </source>
</evidence>
<dbReference type="InterPro" id="IPR000156">
    <property type="entry name" value="Ran_bind_dom"/>
</dbReference>
<keyword evidence="12" id="KW-1185">Reference proteome</keyword>
<dbReference type="SMART" id="SM00160">
    <property type="entry name" value="RanBD"/>
    <property type="match status" value="1"/>
</dbReference>
<reference evidence="11 12" key="1">
    <citation type="submission" date="2024-05" db="EMBL/GenBank/DDBJ databases">
        <authorList>
            <person name="Wallberg A."/>
        </authorList>
    </citation>
    <scope>NUCLEOTIDE SEQUENCE [LARGE SCALE GENOMIC DNA]</scope>
</reference>
<evidence type="ECO:0000256" key="6">
    <source>
        <dbReference type="ARBA" id="ARBA00066150"/>
    </source>
</evidence>
<evidence type="ECO:0000256" key="9">
    <source>
        <dbReference type="SAM" id="MobiDB-lite"/>
    </source>
</evidence>
<dbReference type="AlphaFoldDB" id="A0AAV2R0K9"/>
<evidence type="ECO:0000256" key="1">
    <source>
        <dbReference type="ARBA" id="ARBA00022468"/>
    </source>
</evidence>
<keyword evidence="3" id="KW-0007">Acetylation</keyword>
<feature type="domain" description="RanBD1" evidence="10">
    <location>
        <begin position="33"/>
        <end position="188"/>
    </location>
</feature>
<dbReference type="PANTHER" id="PTHR23138:SF94">
    <property type="entry name" value="RAN BINDING PROTEIN 1"/>
    <property type="match status" value="1"/>
</dbReference>
<evidence type="ECO:0000256" key="8">
    <source>
        <dbReference type="ARBA" id="ARBA00081162"/>
    </source>
</evidence>
<dbReference type="PANTHER" id="PTHR23138">
    <property type="entry name" value="RAN BINDING PROTEIN"/>
    <property type="match status" value="1"/>
</dbReference>
<comment type="subunit">
    <text evidence="6">Interacts with RAN (via C-terminus of GTP-bound form) but not with GDP-bound RAN. Identified in a complex composed of RAN, RANGAP1 and RANBP1. Identified in a complex that contains TNPO1, RAN and RANBP1. Identified in a complex that contains CSE1L, KPNA2, RAN and RANBP1. Identified in a complex with nucleotide-free RAN and RCC1.</text>
</comment>
<dbReference type="EMBL" id="CAXKWB010013365">
    <property type="protein sequence ID" value="CAL4107466.1"/>
    <property type="molecule type" value="Genomic_DNA"/>
</dbReference>
<dbReference type="Proteomes" id="UP001497623">
    <property type="component" value="Unassembled WGS sequence"/>
</dbReference>
<evidence type="ECO:0000256" key="2">
    <source>
        <dbReference type="ARBA" id="ARBA00022553"/>
    </source>
</evidence>
<evidence type="ECO:0000313" key="11">
    <source>
        <dbReference type="EMBL" id="CAL4107466.1"/>
    </source>
</evidence>
<keyword evidence="2" id="KW-0597">Phosphoprotein</keyword>
<dbReference type="Pfam" id="PF00638">
    <property type="entry name" value="Ran_BP1"/>
    <property type="match status" value="2"/>
</dbReference>
<keyword evidence="1" id="KW-0343">GTPase activation</keyword>
<name>A0AAV2R0K9_MEGNR</name>
<sequence>MAPEKADPENETAANTSGVSEDGAASENDHDPYFEPVVYLKEIQVKTNEEDEEEMVKLRCKLYRYHTAETPGEWKERGTGDVKILKHTKKQSVRMAVGTDKDEDVGEFNQTVYQCRLIMRQDKTLKIRANHYITPYMELKPNCGSDRAWVWSVVADFADEEPKQECFAIRFANAENAQLFKEKFNEARGIVTCAEVEGKERNDSDDELREGRETDEDRDEAENVTKELGKMSVKSEEQSAD</sequence>
<dbReference type="FunFam" id="2.30.29.30:FF:000824">
    <property type="entry name" value="Ran-specific GTPase-activating protein"/>
    <property type="match status" value="1"/>
</dbReference>
<feature type="region of interest" description="Disordered" evidence="9">
    <location>
        <begin position="1"/>
        <end position="32"/>
    </location>
</feature>
<comment type="similarity">
    <text evidence="5">Belongs to the RANBP1 family.</text>
</comment>
<dbReference type="InterPro" id="IPR045255">
    <property type="entry name" value="RanBP1-like"/>
</dbReference>
<dbReference type="GO" id="GO:0005737">
    <property type="term" value="C:cytoplasm"/>
    <property type="evidence" value="ECO:0007669"/>
    <property type="project" value="TreeGrafter"/>
</dbReference>
<dbReference type="Gene3D" id="2.30.29.30">
    <property type="entry name" value="Pleckstrin-homology domain (PH domain)/Phosphotyrosine-binding domain (PTB)"/>
    <property type="match status" value="1"/>
</dbReference>
<dbReference type="GO" id="GO:0006913">
    <property type="term" value="P:nucleocytoplasmic transport"/>
    <property type="evidence" value="ECO:0007669"/>
    <property type="project" value="InterPro"/>
</dbReference>
<dbReference type="GO" id="GO:0005643">
    <property type="term" value="C:nuclear pore"/>
    <property type="evidence" value="ECO:0007669"/>
    <property type="project" value="TreeGrafter"/>
</dbReference>
<comment type="caution">
    <text evidence="11">The sequence shown here is derived from an EMBL/GenBank/DDBJ whole genome shotgun (WGS) entry which is preliminary data.</text>
</comment>
<dbReference type="InterPro" id="IPR011993">
    <property type="entry name" value="PH-like_dom_sf"/>
</dbReference>
<feature type="compositionally biased region" description="Basic and acidic residues" evidence="9">
    <location>
        <begin position="221"/>
        <end position="241"/>
    </location>
</feature>
<evidence type="ECO:0000256" key="7">
    <source>
        <dbReference type="ARBA" id="ARBA00067380"/>
    </source>
</evidence>
<dbReference type="SUPFAM" id="SSF50729">
    <property type="entry name" value="PH domain-like"/>
    <property type="match status" value="1"/>
</dbReference>
<protein>
    <recommendedName>
        <fullName evidence="7">Ran-specific GTPase-activating protein</fullName>
    </recommendedName>
    <alternativeName>
        <fullName evidence="8">Ran-binding protein 1</fullName>
    </alternativeName>
</protein>
<organism evidence="11 12">
    <name type="scientific">Meganyctiphanes norvegica</name>
    <name type="common">Northern krill</name>
    <name type="synonym">Thysanopoda norvegica</name>
    <dbReference type="NCBI Taxonomy" id="48144"/>
    <lineage>
        <taxon>Eukaryota</taxon>
        <taxon>Metazoa</taxon>
        <taxon>Ecdysozoa</taxon>
        <taxon>Arthropoda</taxon>
        <taxon>Crustacea</taxon>
        <taxon>Multicrustacea</taxon>
        <taxon>Malacostraca</taxon>
        <taxon>Eumalacostraca</taxon>
        <taxon>Eucarida</taxon>
        <taxon>Euphausiacea</taxon>
        <taxon>Euphausiidae</taxon>
        <taxon>Meganyctiphanes</taxon>
    </lineage>
</organism>
<evidence type="ECO:0000256" key="4">
    <source>
        <dbReference type="ARBA" id="ARBA00056716"/>
    </source>
</evidence>
<gene>
    <name evidence="11" type="ORF">MNOR_LOCUS18578</name>
</gene>